<proteinExistence type="predicted"/>
<comment type="pathway">
    <text evidence="11">Porphyrin-containing compound metabolism.</text>
</comment>
<feature type="transmembrane region" description="Helical" evidence="12">
    <location>
        <begin position="137"/>
        <end position="157"/>
    </location>
</feature>
<dbReference type="InterPro" id="IPR003780">
    <property type="entry name" value="COX15/CtaA_fam"/>
</dbReference>
<feature type="transmembrane region" description="Helical" evidence="12">
    <location>
        <begin position="266"/>
        <end position="288"/>
    </location>
</feature>
<dbReference type="GO" id="GO:0016020">
    <property type="term" value="C:membrane"/>
    <property type="evidence" value="ECO:0007669"/>
    <property type="project" value="UniProtKB-SubCell"/>
</dbReference>
<evidence type="ECO:0000256" key="11">
    <source>
        <dbReference type="ARBA" id="ARBA00023444"/>
    </source>
</evidence>
<evidence type="ECO:0000313" key="14">
    <source>
        <dbReference type="Proteomes" id="UP000215896"/>
    </source>
</evidence>
<keyword evidence="5 12" id="KW-1133">Transmembrane helix</keyword>
<evidence type="ECO:0000256" key="4">
    <source>
        <dbReference type="ARBA" id="ARBA00022723"/>
    </source>
</evidence>
<dbReference type="GO" id="GO:0046872">
    <property type="term" value="F:metal ion binding"/>
    <property type="evidence" value="ECO:0007669"/>
    <property type="project" value="UniProtKB-KW"/>
</dbReference>
<evidence type="ECO:0000256" key="8">
    <source>
        <dbReference type="ARBA" id="ARBA00023133"/>
    </source>
</evidence>
<reference evidence="13 14" key="1">
    <citation type="submission" date="2017-07" db="EMBL/GenBank/DDBJ databases">
        <title>Draft whole genome sequences of clinical Proprionibacteriaceae strains.</title>
        <authorList>
            <person name="Bernier A.-M."/>
            <person name="Bernard K."/>
            <person name="Domingo M.-C."/>
        </authorList>
    </citation>
    <scope>NUCLEOTIDE SEQUENCE [LARGE SCALE GENOMIC DNA]</scope>
    <source>
        <strain evidence="13 14">NML 030167</strain>
    </source>
</reference>
<evidence type="ECO:0000256" key="10">
    <source>
        <dbReference type="ARBA" id="ARBA00023157"/>
    </source>
</evidence>
<feature type="transmembrane region" description="Helical" evidence="12">
    <location>
        <begin position="243"/>
        <end position="260"/>
    </location>
</feature>
<dbReference type="AlphaFoldDB" id="A0A255GGS3"/>
<dbReference type="Pfam" id="PF02628">
    <property type="entry name" value="COX15-CtaA"/>
    <property type="match status" value="2"/>
</dbReference>
<organism evidence="13 14">
    <name type="scientific">Enemella evansiae</name>
    <dbReference type="NCBI Taxonomy" id="2016499"/>
    <lineage>
        <taxon>Bacteria</taxon>
        <taxon>Bacillati</taxon>
        <taxon>Actinomycetota</taxon>
        <taxon>Actinomycetes</taxon>
        <taxon>Propionibacteriales</taxon>
        <taxon>Propionibacteriaceae</taxon>
        <taxon>Enemella</taxon>
    </lineage>
</organism>
<keyword evidence="14" id="KW-1185">Reference proteome</keyword>
<comment type="subcellular location">
    <subcellularLocation>
        <location evidence="1">Membrane</location>
        <topology evidence="1">Multi-pass membrane protein</topology>
    </subcellularLocation>
</comment>
<name>A0A255GGS3_9ACTN</name>
<keyword evidence="2" id="KW-1003">Cell membrane</keyword>
<protein>
    <submittedName>
        <fullName evidence="13">Heme A synthase</fullName>
    </submittedName>
</protein>
<gene>
    <name evidence="13" type="ORF">CGZ94_08580</name>
</gene>
<keyword evidence="6" id="KW-0560">Oxidoreductase</keyword>
<evidence type="ECO:0000256" key="9">
    <source>
        <dbReference type="ARBA" id="ARBA00023136"/>
    </source>
</evidence>
<keyword evidence="9 12" id="KW-0472">Membrane</keyword>
<feature type="transmembrane region" description="Helical" evidence="12">
    <location>
        <begin position="218"/>
        <end position="236"/>
    </location>
</feature>
<dbReference type="InterPro" id="IPR050450">
    <property type="entry name" value="COX15/CtaA_HemeA_synthase"/>
</dbReference>
<dbReference type="PANTHER" id="PTHR35457:SF1">
    <property type="entry name" value="HEME A SYNTHASE"/>
    <property type="match status" value="1"/>
</dbReference>
<evidence type="ECO:0000256" key="6">
    <source>
        <dbReference type="ARBA" id="ARBA00023002"/>
    </source>
</evidence>
<dbReference type="EMBL" id="NMVO01000012">
    <property type="protein sequence ID" value="OYO14622.1"/>
    <property type="molecule type" value="Genomic_DNA"/>
</dbReference>
<evidence type="ECO:0000256" key="7">
    <source>
        <dbReference type="ARBA" id="ARBA00023004"/>
    </source>
</evidence>
<keyword evidence="8" id="KW-0350">Heme biosynthesis</keyword>
<dbReference type="OrthoDB" id="5241540at2"/>
<keyword evidence="7" id="KW-0408">Iron</keyword>
<evidence type="ECO:0000256" key="5">
    <source>
        <dbReference type="ARBA" id="ARBA00022989"/>
    </source>
</evidence>
<dbReference type="Proteomes" id="UP000215896">
    <property type="component" value="Unassembled WGS sequence"/>
</dbReference>
<feature type="transmembrane region" description="Helical" evidence="12">
    <location>
        <begin position="79"/>
        <end position="96"/>
    </location>
</feature>
<accession>A0A255GGS3</accession>
<feature type="transmembrane region" description="Helical" evidence="12">
    <location>
        <begin position="108"/>
        <end position="131"/>
    </location>
</feature>
<evidence type="ECO:0000256" key="12">
    <source>
        <dbReference type="SAM" id="Phobius"/>
    </source>
</evidence>
<dbReference type="PANTHER" id="PTHR35457">
    <property type="entry name" value="HEME A SYNTHASE"/>
    <property type="match status" value="1"/>
</dbReference>
<feature type="transmembrane region" description="Helical" evidence="12">
    <location>
        <begin position="21"/>
        <end position="42"/>
    </location>
</feature>
<feature type="transmembrane region" description="Helical" evidence="12">
    <location>
        <begin position="178"/>
        <end position="198"/>
    </location>
</feature>
<evidence type="ECO:0000313" key="13">
    <source>
        <dbReference type="EMBL" id="OYO14622.1"/>
    </source>
</evidence>
<keyword evidence="10" id="KW-1015">Disulfide bond</keyword>
<sequence>MDVLTAEPTQTAAEERRWRTLRGWAIGSLAGNMGLILTGALVRLTKSGLGCPTWPKCTNQSLIPDSFGLHPAIEFGNRLLTFALIALAIGTFWAALRVRDNGRPRRDLVLIAFWAALGIPAQAVIGGITVLTQLNPYVVAGHLLVSVALVVVLVLLVRRAKRLEPQPVSAAGQLWARITFWLVMLSVVLGTLVTGSAPHGGDDEAARTGFTLEVVAKAHAWSVWAVIIALAIAWWLTRSRATAWLALAVVAQGLVGYLQYFNGLPIWIVALHMIGVSVVSALAANLLWGVRREVTTR</sequence>
<dbReference type="RefSeq" id="WP_094405347.1">
    <property type="nucleotide sequence ID" value="NZ_NMVO01000012.1"/>
</dbReference>
<evidence type="ECO:0000256" key="3">
    <source>
        <dbReference type="ARBA" id="ARBA00022692"/>
    </source>
</evidence>
<keyword evidence="3 12" id="KW-0812">Transmembrane</keyword>
<comment type="caution">
    <text evidence="13">The sequence shown here is derived from an EMBL/GenBank/DDBJ whole genome shotgun (WGS) entry which is preliminary data.</text>
</comment>
<dbReference type="GO" id="GO:0016491">
    <property type="term" value="F:oxidoreductase activity"/>
    <property type="evidence" value="ECO:0007669"/>
    <property type="project" value="UniProtKB-KW"/>
</dbReference>
<keyword evidence="4" id="KW-0479">Metal-binding</keyword>
<evidence type="ECO:0000256" key="2">
    <source>
        <dbReference type="ARBA" id="ARBA00022475"/>
    </source>
</evidence>
<dbReference type="GO" id="GO:0006784">
    <property type="term" value="P:heme A biosynthetic process"/>
    <property type="evidence" value="ECO:0007669"/>
    <property type="project" value="InterPro"/>
</dbReference>
<evidence type="ECO:0000256" key="1">
    <source>
        <dbReference type="ARBA" id="ARBA00004141"/>
    </source>
</evidence>